<dbReference type="AlphaFoldDB" id="A0A164P0Z5"/>
<accession>A0A164P0Z5</accession>
<comment type="caution">
    <text evidence="2">The sequence shown here is derived from an EMBL/GenBank/DDBJ whole genome shotgun (WGS) entry which is preliminary data.</text>
</comment>
<dbReference type="Proteomes" id="UP000076858">
    <property type="component" value="Unassembled WGS sequence"/>
</dbReference>
<keyword evidence="1" id="KW-1133">Transmembrane helix</keyword>
<evidence type="ECO:0000256" key="1">
    <source>
        <dbReference type="SAM" id="Phobius"/>
    </source>
</evidence>
<reference evidence="2 3" key="1">
    <citation type="submission" date="2016-03" db="EMBL/GenBank/DDBJ databases">
        <title>EvidentialGene: Evidence-directed Construction of Genes on Genomes.</title>
        <authorList>
            <person name="Gilbert D.G."/>
            <person name="Choi J.-H."/>
            <person name="Mockaitis K."/>
            <person name="Colbourne J."/>
            <person name="Pfrender M."/>
        </authorList>
    </citation>
    <scope>NUCLEOTIDE SEQUENCE [LARGE SCALE GENOMIC DNA]</scope>
    <source>
        <strain evidence="2 3">Xinb3</strain>
        <tissue evidence="2">Complete organism</tissue>
    </source>
</reference>
<dbReference type="EMBL" id="LRGB01002736">
    <property type="protein sequence ID" value="KZS06418.1"/>
    <property type="molecule type" value="Genomic_DNA"/>
</dbReference>
<keyword evidence="1" id="KW-0812">Transmembrane</keyword>
<keyword evidence="1" id="KW-0472">Membrane</keyword>
<protein>
    <submittedName>
        <fullName evidence="2">Uncharacterized protein</fullName>
    </submittedName>
</protein>
<evidence type="ECO:0000313" key="2">
    <source>
        <dbReference type="EMBL" id="KZS06418.1"/>
    </source>
</evidence>
<organism evidence="2 3">
    <name type="scientific">Daphnia magna</name>
    <dbReference type="NCBI Taxonomy" id="35525"/>
    <lineage>
        <taxon>Eukaryota</taxon>
        <taxon>Metazoa</taxon>
        <taxon>Ecdysozoa</taxon>
        <taxon>Arthropoda</taxon>
        <taxon>Crustacea</taxon>
        <taxon>Branchiopoda</taxon>
        <taxon>Diplostraca</taxon>
        <taxon>Cladocera</taxon>
        <taxon>Anomopoda</taxon>
        <taxon>Daphniidae</taxon>
        <taxon>Daphnia</taxon>
    </lineage>
</organism>
<keyword evidence="3" id="KW-1185">Reference proteome</keyword>
<sequence>MLWSRFVNRHWVQMVMSFVGFSKAINGFVLISNETIERDLEY</sequence>
<name>A0A164P0Z5_9CRUS</name>
<evidence type="ECO:0000313" key="3">
    <source>
        <dbReference type="Proteomes" id="UP000076858"/>
    </source>
</evidence>
<feature type="transmembrane region" description="Helical" evidence="1">
    <location>
        <begin position="12"/>
        <end position="31"/>
    </location>
</feature>
<gene>
    <name evidence="2" type="ORF">APZ42_030140</name>
</gene>
<proteinExistence type="predicted"/>